<dbReference type="GO" id="GO:0034256">
    <property type="term" value="F:chlorophyll(ide) b reductase activity"/>
    <property type="evidence" value="ECO:0007669"/>
    <property type="project" value="TreeGrafter"/>
</dbReference>
<comment type="caution">
    <text evidence="1">The sequence shown here is derived from an EMBL/GenBank/DDBJ whole genome shotgun (WGS) entry which is preliminary data.</text>
</comment>
<protein>
    <submittedName>
        <fullName evidence="1">Chlorophyll(Ide) b reductase NYC1 protein</fullName>
    </submittedName>
</protein>
<evidence type="ECO:0000313" key="2">
    <source>
        <dbReference type="Proteomes" id="UP000245207"/>
    </source>
</evidence>
<gene>
    <name evidence="1" type="ORF">CTI12_AA563990</name>
</gene>
<proteinExistence type="predicted"/>
<keyword evidence="2" id="KW-1185">Reference proteome</keyword>
<name>A0A2U1KTA3_ARTAN</name>
<dbReference type="PANTHER" id="PTHR24314">
    <property type="entry name" value="NON-SPECIFIC LIPID TRANSFER PROTEIN-RELATED"/>
    <property type="match status" value="1"/>
</dbReference>
<organism evidence="1 2">
    <name type="scientific">Artemisia annua</name>
    <name type="common">Sweet wormwood</name>
    <dbReference type="NCBI Taxonomy" id="35608"/>
    <lineage>
        <taxon>Eukaryota</taxon>
        <taxon>Viridiplantae</taxon>
        <taxon>Streptophyta</taxon>
        <taxon>Embryophyta</taxon>
        <taxon>Tracheophyta</taxon>
        <taxon>Spermatophyta</taxon>
        <taxon>Magnoliopsida</taxon>
        <taxon>eudicotyledons</taxon>
        <taxon>Gunneridae</taxon>
        <taxon>Pentapetalae</taxon>
        <taxon>asterids</taxon>
        <taxon>campanulids</taxon>
        <taxon>Asterales</taxon>
        <taxon>Asteraceae</taxon>
        <taxon>Asteroideae</taxon>
        <taxon>Anthemideae</taxon>
        <taxon>Artemisiinae</taxon>
        <taxon>Artemisia</taxon>
    </lineage>
</organism>
<reference evidence="1 2" key="1">
    <citation type="journal article" date="2018" name="Mol. Plant">
        <title>The genome of Artemisia annua provides insight into the evolution of Asteraceae family and artemisinin biosynthesis.</title>
        <authorList>
            <person name="Shen Q."/>
            <person name="Zhang L."/>
            <person name="Liao Z."/>
            <person name="Wang S."/>
            <person name="Yan T."/>
            <person name="Shi P."/>
            <person name="Liu M."/>
            <person name="Fu X."/>
            <person name="Pan Q."/>
            <person name="Wang Y."/>
            <person name="Lv Z."/>
            <person name="Lu X."/>
            <person name="Zhang F."/>
            <person name="Jiang W."/>
            <person name="Ma Y."/>
            <person name="Chen M."/>
            <person name="Hao X."/>
            <person name="Li L."/>
            <person name="Tang Y."/>
            <person name="Lv G."/>
            <person name="Zhou Y."/>
            <person name="Sun X."/>
            <person name="Brodelius P.E."/>
            <person name="Rose J.K.C."/>
            <person name="Tang K."/>
        </authorList>
    </citation>
    <scope>NUCLEOTIDE SEQUENCE [LARGE SCALE GENOMIC DNA]</scope>
    <source>
        <strain evidence="2">cv. Huhao1</strain>
        <tissue evidence="1">Leaf</tissue>
    </source>
</reference>
<evidence type="ECO:0000313" key="1">
    <source>
        <dbReference type="EMBL" id="PWA39985.1"/>
    </source>
</evidence>
<dbReference type="InterPro" id="IPR052625">
    <property type="entry name" value="Chl_b_Red"/>
</dbReference>
<dbReference type="PANTHER" id="PTHR24314:SF21">
    <property type="entry name" value="CHLOROPHYLL(IDE) B REDUCTASE NYC1, CHLOROPLASTIC-RELATED"/>
    <property type="match status" value="1"/>
</dbReference>
<dbReference type="STRING" id="35608.A0A2U1KTA3"/>
<dbReference type="EMBL" id="PKPP01014156">
    <property type="protein sequence ID" value="PWA39985.1"/>
    <property type="molecule type" value="Genomic_DNA"/>
</dbReference>
<dbReference type="GO" id="GO:0015996">
    <property type="term" value="P:chlorophyll catabolic process"/>
    <property type="evidence" value="ECO:0007669"/>
    <property type="project" value="TreeGrafter"/>
</dbReference>
<dbReference type="AlphaFoldDB" id="A0A2U1KTA3"/>
<dbReference type="GO" id="GO:0010304">
    <property type="term" value="P:PSII associated light-harvesting complex II catabolic process"/>
    <property type="evidence" value="ECO:0007669"/>
    <property type="project" value="TreeGrafter"/>
</dbReference>
<sequence length="158" mass="17904">MYTNSDTLRLIYETRKGRCYVEQGFYYGTPYFGNHMCIRVTTHKDCLECLLKNTLYRGCLGTTIEIAYVGCLGFRFQGYESTKCGLRQLQSSLLKECRKSKVGVHTTSPAMVLTELLLRVLLVNQFMAVSKCGGLVLKMVHIRVGVCHVKVTKVIGWC</sequence>
<dbReference type="Proteomes" id="UP000245207">
    <property type="component" value="Unassembled WGS sequence"/>
</dbReference>
<accession>A0A2U1KTA3</accession>